<feature type="region of interest" description="Disordered" evidence="6">
    <location>
        <begin position="365"/>
        <end position="498"/>
    </location>
</feature>
<dbReference type="AlphaFoldDB" id="A0A7H8R7R6"/>
<comment type="subcellular location">
    <subcellularLocation>
        <location evidence="1">Membrane</location>
        <topology evidence="1">Multi-pass membrane protein</topology>
    </subcellularLocation>
</comment>
<organism evidence="9 10">
    <name type="scientific">Talaromyces rugulosus</name>
    <name type="common">Penicillium rugulosum</name>
    <dbReference type="NCBI Taxonomy" id="121627"/>
    <lineage>
        <taxon>Eukaryota</taxon>
        <taxon>Fungi</taxon>
        <taxon>Dikarya</taxon>
        <taxon>Ascomycota</taxon>
        <taxon>Pezizomycotina</taxon>
        <taxon>Eurotiomycetes</taxon>
        <taxon>Eurotiomycetidae</taxon>
        <taxon>Eurotiales</taxon>
        <taxon>Trichocomaceae</taxon>
        <taxon>Talaromyces</taxon>
        <taxon>Talaromyces sect. Islandici</taxon>
    </lineage>
</organism>
<dbReference type="InterPro" id="IPR052337">
    <property type="entry name" value="SAT4-like"/>
</dbReference>
<evidence type="ECO:0000256" key="7">
    <source>
        <dbReference type="SAM" id="Phobius"/>
    </source>
</evidence>
<feature type="transmembrane region" description="Helical" evidence="7">
    <location>
        <begin position="154"/>
        <end position="175"/>
    </location>
</feature>
<name>A0A7H8R7R6_TALRU</name>
<feature type="transmembrane region" description="Helical" evidence="7">
    <location>
        <begin position="230"/>
        <end position="248"/>
    </location>
</feature>
<dbReference type="Pfam" id="PF20684">
    <property type="entry name" value="Fung_rhodopsin"/>
    <property type="match status" value="1"/>
</dbReference>
<dbReference type="RefSeq" id="XP_035347975.1">
    <property type="nucleotide sequence ID" value="XM_035492082.1"/>
</dbReference>
<feature type="transmembrane region" description="Helical" evidence="7">
    <location>
        <begin position="260"/>
        <end position="285"/>
    </location>
</feature>
<comment type="similarity">
    <text evidence="5">Belongs to the SAT4 family.</text>
</comment>
<feature type="compositionally biased region" description="Polar residues" evidence="6">
    <location>
        <begin position="432"/>
        <end position="446"/>
    </location>
</feature>
<feature type="transmembrane region" description="Helical" evidence="7">
    <location>
        <begin position="65"/>
        <end position="86"/>
    </location>
</feature>
<keyword evidence="10" id="KW-1185">Reference proteome</keyword>
<dbReference type="PANTHER" id="PTHR33048:SF19">
    <property type="entry name" value="MEMBRANE PROTEIN PTH11-LIKE, PUTATIVE (AFU_ORTHOLOGUE AFUA_1G14080)-RELATED"/>
    <property type="match status" value="1"/>
</dbReference>
<feature type="compositionally biased region" description="Polar residues" evidence="6">
    <location>
        <begin position="365"/>
        <end position="394"/>
    </location>
</feature>
<evidence type="ECO:0000256" key="2">
    <source>
        <dbReference type="ARBA" id="ARBA00022692"/>
    </source>
</evidence>
<dbReference type="Proteomes" id="UP000509510">
    <property type="component" value="Chromosome V"/>
</dbReference>
<dbReference type="GeneID" id="55996441"/>
<feature type="transmembrane region" description="Helical" evidence="7">
    <location>
        <begin position="116"/>
        <end position="133"/>
    </location>
</feature>
<evidence type="ECO:0000256" key="4">
    <source>
        <dbReference type="ARBA" id="ARBA00023136"/>
    </source>
</evidence>
<feature type="compositionally biased region" description="Low complexity" evidence="6">
    <location>
        <begin position="472"/>
        <end position="487"/>
    </location>
</feature>
<keyword evidence="3 7" id="KW-1133">Transmembrane helix</keyword>
<feature type="domain" description="Rhodopsin" evidence="8">
    <location>
        <begin position="47"/>
        <end position="252"/>
    </location>
</feature>
<evidence type="ECO:0000256" key="1">
    <source>
        <dbReference type="ARBA" id="ARBA00004141"/>
    </source>
</evidence>
<sequence length="534" mass="59270">MSSALTGLVARSMYGNVPPDPHTRAQDNPTLLISWWCTCFSFVIILVRVIGRYQRTNRFFTEDKFMIASIIPLFVRMAFVHVVLIWGTNNTKTHSLTELEIHHRETGSKLVLVSRIFYALYIWMAKYTVCEFLRRLTGMVWTRTFQIALRSIEYFLASTLVAVIIATLVECQPFNHYWQVTPDPGPQCRLGYANLMTMGVCDILTDFFLVALPVSLFVTSAMTIKRKIQLTVLFASSFVLVAITGYRVPSVIRRDGLQSFRSLLASFEILAATAVSNFVVIGSFVRDRGLKKAKFKRPGGSLSITESADQSSVRRTTLTQNHWGSDADLVRDMGIRIDPEMHAVEANKVRPAPVAMTGGVAEGWTFSQGHQRNDRASTAGNFRSQSHLSASGDSESLKVSPRRVSFHDVGGLLDDCDPPSPTTTRAPYPLPRSSSHLSTQSTNTGMSRYMPYDQGSDPPWQDVGGLLSPSDSYTSNSPASNVSSSHNPRGNPETALNRPAPAYYHRESDEYHNIPDLELHDAGGLLSNTTSNTN</sequence>
<feature type="transmembrane region" description="Helical" evidence="7">
    <location>
        <begin position="195"/>
        <end position="218"/>
    </location>
</feature>
<feature type="transmembrane region" description="Helical" evidence="7">
    <location>
        <begin position="31"/>
        <end position="53"/>
    </location>
</feature>
<evidence type="ECO:0000256" key="3">
    <source>
        <dbReference type="ARBA" id="ARBA00022989"/>
    </source>
</evidence>
<evidence type="ECO:0000313" key="9">
    <source>
        <dbReference type="EMBL" id="QKX61801.1"/>
    </source>
</evidence>
<dbReference type="EMBL" id="CP055902">
    <property type="protein sequence ID" value="QKX61801.1"/>
    <property type="molecule type" value="Genomic_DNA"/>
</dbReference>
<dbReference type="PANTHER" id="PTHR33048">
    <property type="entry name" value="PTH11-LIKE INTEGRAL MEMBRANE PROTEIN (AFU_ORTHOLOGUE AFUA_5G11245)"/>
    <property type="match status" value="1"/>
</dbReference>
<dbReference type="OrthoDB" id="5398233at2759"/>
<gene>
    <name evidence="9" type="ORF">TRUGW13939_08957</name>
</gene>
<keyword evidence="4 7" id="KW-0472">Membrane</keyword>
<evidence type="ECO:0000259" key="8">
    <source>
        <dbReference type="Pfam" id="PF20684"/>
    </source>
</evidence>
<reference evidence="10" key="1">
    <citation type="submission" date="2020-06" db="EMBL/GenBank/DDBJ databases">
        <title>A chromosome-scale genome assembly of Talaromyces rugulosus W13939.</title>
        <authorList>
            <person name="Wang B."/>
            <person name="Guo L."/>
            <person name="Ye K."/>
            <person name="Wang L."/>
        </authorList>
    </citation>
    <scope>NUCLEOTIDE SEQUENCE [LARGE SCALE GENOMIC DNA]</scope>
    <source>
        <strain evidence="10">W13939</strain>
    </source>
</reference>
<keyword evidence="2 7" id="KW-0812">Transmembrane</keyword>
<protein>
    <recommendedName>
        <fullName evidence="8">Rhodopsin domain-containing protein</fullName>
    </recommendedName>
</protein>
<evidence type="ECO:0000313" key="10">
    <source>
        <dbReference type="Proteomes" id="UP000509510"/>
    </source>
</evidence>
<dbReference type="GO" id="GO:0016020">
    <property type="term" value="C:membrane"/>
    <property type="evidence" value="ECO:0007669"/>
    <property type="project" value="UniProtKB-SubCell"/>
</dbReference>
<proteinExistence type="inferred from homology"/>
<evidence type="ECO:0000256" key="5">
    <source>
        <dbReference type="ARBA" id="ARBA00038359"/>
    </source>
</evidence>
<dbReference type="InterPro" id="IPR049326">
    <property type="entry name" value="Rhodopsin_dom_fungi"/>
</dbReference>
<dbReference type="KEGG" id="trg:TRUGW13939_08957"/>
<evidence type="ECO:0000256" key="6">
    <source>
        <dbReference type="SAM" id="MobiDB-lite"/>
    </source>
</evidence>
<accession>A0A7H8R7R6</accession>